<comment type="caution">
    <text evidence="2">The sequence shown here is derived from an EMBL/GenBank/DDBJ whole genome shotgun (WGS) entry which is preliminary data.</text>
</comment>
<keyword evidence="1" id="KW-0812">Transmembrane</keyword>
<accession>E6PKL5</accession>
<keyword evidence="1" id="KW-1133">Transmembrane helix</keyword>
<reference evidence="2" key="1">
    <citation type="submission" date="2009-10" db="EMBL/GenBank/DDBJ databases">
        <title>Diversity of trophic interactions inside an arsenic-rich microbial ecosystem.</title>
        <authorList>
            <person name="Bertin P.N."/>
            <person name="Heinrich-Salmeron A."/>
            <person name="Pelletier E."/>
            <person name="Goulhen-Chollet F."/>
            <person name="Arsene-Ploetze F."/>
            <person name="Gallien S."/>
            <person name="Calteau A."/>
            <person name="Vallenet D."/>
            <person name="Casiot C."/>
            <person name="Chane-Woon-Ming B."/>
            <person name="Giloteaux L."/>
            <person name="Barakat M."/>
            <person name="Bonnefoy V."/>
            <person name="Bruneel O."/>
            <person name="Chandler M."/>
            <person name="Cleiss J."/>
            <person name="Duran R."/>
            <person name="Elbaz-Poulichet F."/>
            <person name="Fonknechten N."/>
            <person name="Lauga B."/>
            <person name="Mornico D."/>
            <person name="Ortet P."/>
            <person name="Schaeffer C."/>
            <person name="Siguier P."/>
            <person name="Alexander Thil Smith A."/>
            <person name="Van Dorsselaer A."/>
            <person name="Weissenbach J."/>
            <person name="Medigue C."/>
            <person name="Le Paslier D."/>
        </authorList>
    </citation>
    <scope>NUCLEOTIDE SEQUENCE</scope>
</reference>
<protein>
    <submittedName>
        <fullName evidence="2">Uncharacterized protein</fullName>
    </submittedName>
</protein>
<name>E6PKL5_9ZZZZ</name>
<dbReference type="AlphaFoldDB" id="E6PKL5"/>
<dbReference type="EMBL" id="CABM01000005">
    <property type="protein sequence ID" value="CBH95466.1"/>
    <property type="molecule type" value="Genomic_DNA"/>
</dbReference>
<gene>
    <name evidence="2" type="ORF">CARN2_0866</name>
</gene>
<organism evidence="2">
    <name type="scientific">mine drainage metagenome</name>
    <dbReference type="NCBI Taxonomy" id="410659"/>
    <lineage>
        <taxon>unclassified sequences</taxon>
        <taxon>metagenomes</taxon>
        <taxon>ecological metagenomes</taxon>
    </lineage>
</organism>
<evidence type="ECO:0000313" key="2">
    <source>
        <dbReference type="EMBL" id="CBH95466.1"/>
    </source>
</evidence>
<keyword evidence="1" id="KW-0472">Membrane</keyword>
<feature type="transmembrane region" description="Helical" evidence="1">
    <location>
        <begin position="150"/>
        <end position="171"/>
    </location>
</feature>
<proteinExistence type="predicted"/>
<evidence type="ECO:0000256" key="1">
    <source>
        <dbReference type="SAM" id="Phobius"/>
    </source>
</evidence>
<sequence length="204" mass="22177">MSLYKDLIAALAPDGLDDQRAAEIAQIMQAGQIGENDSTLLNFLPIYFLSNRREQARVDQEALLRAIQNVSTGGVDADRLGKAVARHIDATEIEVPAPEIDPAKIARAVARAAVPEIRDVIEAELSSRVLKLDAAAAHDALRGAVSDTLFSWQVAAGVGAALLLAIAAYWWGGHQVEWRDQPVIAQMQSQIRNLRGEVAPDRRR</sequence>